<dbReference type="AlphaFoldDB" id="X1B2K9"/>
<dbReference type="GO" id="GO:0046523">
    <property type="term" value="F:S-methyl-5-thioribose-1-phosphate isomerase activity"/>
    <property type="evidence" value="ECO:0007669"/>
    <property type="project" value="TreeGrafter"/>
</dbReference>
<evidence type="ECO:0000256" key="1">
    <source>
        <dbReference type="ARBA" id="ARBA00023235"/>
    </source>
</evidence>
<keyword evidence="1" id="KW-0413">Isomerase</keyword>
<proteinExistence type="inferred from homology"/>
<dbReference type="PANTHER" id="PTHR43475:SF1">
    <property type="entry name" value="METHYLTHIORIBOSE-1-PHOSPHATE ISOMERASE"/>
    <property type="match status" value="1"/>
</dbReference>
<dbReference type="Gene3D" id="1.20.120.420">
    <property type="entry name" value="translation initiation factor eif-2b, domain 1"/>
    <property type="match status" value="1"/>
</dbReference>
<comment type="caution">
    <text evidence="2">The sequence shown here is derived from an EMBL/GenBank/DDBJ whole genome shotgun (WGS) entry which is preliminary data.</text>
</comment>
<dbReference type="NCBIfam" id="TIGR00512">
    <property type="entry name" value="salvage_mtnA"/>
    <property type="match status" value="1"/>
</dbReference>
<protein>
    <recommendedName>
        <fullName evidence="3">S-methyl-5-thioribose-1-phosphate isomerase</fullName>
    </recommendedName>
</protein>
<dbReference type="SUPFAM" id="SSF100950">
    <property type="entry name" value="NagB/RpiA/CoA transferase-like"/>
    <property type="match status" value="1"/>
</dbReference>
<dbReference type="Pfam" id="PF01008">
    <property type="entry name" value="IF-2B"/>
    <property type="match status" value="1"/>
</dbReference>
<organism evidence="2">
    <name type="scientific">marine sediment metagenome</name>
    <dbReference type="NCBI Taxonomy" id="412755"/>
    <lineage>
        <taxon>unclassified sequences</taxon>
        <taxon>metagenomes</taxon>
        <taxon>ecological metagenomes</taxon>
    </lineage>
</organism>
<dbReference type="HAMAP" id="MF_01678">
    <property type="entry name" value="Salvage_MtnA"/>
    <property type="match status" value="1"/>
</dbReference>
<dbReference type="Gene3D" id="3.40.50.10470">
    <property type="entry name" value="Translation initiation factor eif-2b, domain 2"/>
    <property type="match status" value="1"/>
</dbReference>
<dbReference type="PANTHER" id="PTHR43475">
    <property type="entry name" value="METHYLTHIORIBOSE-1-PHOSPHATE ISOMERASE"/>
    <property type="match status" value="1"/>
</dbReference>
<dbReference type="InterPro" id="IPR042529">
    <property type="entry name" value="IF_2B-like_C"/>
</dbReference>
<dbReference type="InterPro" id="IPR011559">
    <property type="entry name" value="Initiation_fac_2B_a/b/d"/>
</dbReference>
<dbReference type="NCBIfam" id="NF004326">
    <property type="entry name" value="PRK05720.1"/>
    <property type="match status" value="1"/>
</dbReference>
<dbReference type="GO" id="GO:0019509">
    <property type="term" value="P:L-methionine salvage from methylthioadenosine"/>
    <property type="evidence" value="ECO:0007669"/>
    <property type="project" value="TreeGrafter"/>
</dbReference>
<dbReference type="InterPro" id="IPR000649">
    <property type="entry name" value="IF-2B-related"/>
</dbReference>
<accession>X1B2K9</accession>
<evidence type="ECO:0008006" key="3">
    <source>
        <dbReference type="Google" id="ProtNLM"/>
    </source>
</evidence>
<sequence length="319" mass="35774">MKVEGEDRRALWYENGEIKFIDQRKLPYKLEIYLAKNVDDIAFAIKDMVVRGAPAIGAAAVYGMVFGKNELDKTAELLRKTRPTAYDLFYAIDYMIDKIKSGEDALETAINYVEDIIDRCRRIGENGEKLIKDGMKILTHCNAGALATVDYGTALAPFYIAHRKGKKFFVYADETRPRCQGLLTDWELEQEGIAHAVIVDNAAGHFMKNGDVDMVITGADRIVANGDFANKIGTYEKAVLAKENNIPFYVAVPVSTFDKTIKSGDEIIIEERGREELTVINGCKVMPDYTKVKNPAFDVTPAKYVTGYITEEKILKKIE</sequence>
<dbReference type="InterPro" id="IPR027363">
    <property type="entry name" value="M1Pi_N"/>
</dbReference>
<reference evidence="2" key="1">
    <citation type="journal article" date="2014" name="Front. Microbiol.">
        <title>High frequency of phylogenetically diverse reductive dehalogenase-homologous genes in deep subseafloor sedimentary metagenomes.</title>
        <authorList>
            <person name="Kawai M."/>
            <person name="Futagami T."/>
            <person name="Toyoda A."/>
            <person name="Takaki Y."/>
            <person name="Nishi S."/>
            <person name="Hori S."/>
            <person name="Arai W."/>
            <person name="Tsubouchi T."/>
            <person name="Morono Y."/>
            <person name="Uchiyama I."/>
            <person name="Ito T."/>
            <person name="Fujiyama A."/>
            <person name="Inagaki F."/>
            <person name="Takami H."/>
        </authorList>
    </citation>
    <scope>NUCLEOTIDE SEQUENCE</scope>
    <source>
        <strain evidence="2">Expedition CK06-06</strain>
    </source>
</reference>
<dbReference type="EMBL" id="BART01006586">
    <property type="protein sequence ID" value="GAG66246.1"/>
    <property type="molecule type" value="Genomic_DNA"/>
</dbReference>
<gene>
    <name evidence="2" type="ORF">S01H4_15026</name>
</gene>
<evidence type="ECO:0000313" key="2">
    <source>
        <dbReference type="EMBL" id="GAG66246.1"/>
    </source>
</evidence>
<dbReference type="FunFam" id="3.40.50.10470:FF:000006">
    <property type="entry name" value="Methylthioribose-1-phosphate isomerase"/>
    <property type="match status" value="1"/>
</dbReference>
<dbReference type="InterPro" id="IPR037171">
    <property type="entry name" value="NagB/RpiA_transferase-like"/>
</dbReference>
<name>X1B2K9_9ZZZZ</name>
<dbReference type="NCBIfam" id="TIGR00524">
    <property type="entry name" value="eIF-2B_rel"/>
    <property type="match status" value="1"/>
</dbReference>
<dbReference type="InterPro" id="IPR005251">
    <property type="entry name" value="IF-M1Pi"/>
</dbReference>